<comment type="subunit">
    <text evidence="16">Component of the Smc5-Smc6 complex.</text>
</comment>
<dbReference type="Gene3D" id="3.30.40.10">
    <property type="entry name" value="Zinc/RING finger domain, C3HC4 (zinc finger)"/>
    <property type="match status" value="1"/>
</dbReference>
<organism evidence="19 20">
    <name type="scientific">Cyphellophora attinorum</name>
    <dbReference type="NCBI Taxonomy" id="1664694"/>
    <lineage>
        <taxon>Eukaryota</taxon>
        <taxon>Fungi</taxon>
        <taxon>Dikarya</taxon>
        <taxon>Ascomycota</taxon>
        <taxon>Pezizomycotina</taxon>
        <taxon>Eurotiomycetes</taxon>
        <taxon>Chaetothyriomycetidae</taxon>
        <taxon>Chaetothyriales</taxon>
        <taxon>Cyphellophoraceae</taxon>
        <taxon>Cyphellophora</taxon>
    </lineage>
</organism>
<evidence type="ECO:0000313" key="20">
    <source>
        <dbReference type="Proteomes" id="UP000038010"/>
    </source>
</evidence>
<keyword evidence="9 15" id="KW-0863">Zinc-finger</keyword>
<dbReference type="STRING" id="1664694.A0A0N1HEK9"/>
<evidence type="ECO:0000256" key="6">
    <source>
        <dbReference type="ARBA" id="ARBA00022679"/>
    </source>
</evidence>
<accession>A0A0N1HEK9</accession>
<dbReference type="GeneID" id="28738707"/>
<comment type="catalytic activity">
    <reaction evidence="1 16">
        <text>S-ubiquitinyl-[E2 ubiquitin-conjugating enzyme]-L-cysteine + [acceptor protein]-L-lysine = [E2 ubiquitin-conjugating enzyme]-L-cysteine + N(6)-ubiquitinyl-[acceptor protein]-L-lysine.</text>
        <dbReference type="EC" id="2.3.2.27"/>
    </reaction>
</comment>
<evidence type="ECO:0000256" key="9">
    <source>
        <dbReference type="ARBA" id="ARBA00022771"/>
    </source>
</evidence>
<keyword evidence="13 16" id="KW-0234">DNA repair</keyword>
<dbReference type="PANTHER" id="PTHR20973:SF0">
    <property type="entry name" value="NON-STRUCTURAL MAINTENANCE OF CHROMOSOMES ELEMENT 1 HOMOLOG"/>
    <property type="match status" value="1"/>
</dbReference>
<keyword evidence="7 16" id="KW-0479">Metal-binding</keyword>
<evidence type="ECO:0000313" key="19">
    <source>
        <dbReference type="EMBL" id="KPI43892.1"/>
    </source>
</evidence>
<comment type="caution">
    <text evidence="19">The sequence shown here is derived from an EMBL/GenBank/DDBJ whole genome shotgun (WGS) entry which is preliminary data.</text>
</comment>
<dbReference type="Pfam" id="PF08746">
    <property type="entry name" value="zf-RING-like"/>
    <property type="match status" value="1"/>
</dbReference>
<proteinExistence type="inferred from homology"/>
<comment type="subcellular location">
    <subcellularLocation>
        <location evidence="2 16">Nucleus</location>
    </subcellularLocation>
</comment>
<dbReference type="VEuPathDB" id="FungiDB:AB675_6528"/>
<dbReference type="OrthoDB" id="185455at2759"/>
<gene>
    <name evidence="19" type="ORF">AB675_6528</name>
</gene>
<dbReference type="Pfam" id="PF07574">
    <property type="entry name" value="SMC_Nse1"/>
    <property type="match status" value="1"/>
</dbReference>
<dbReference type="PANTHER" id="PTHR20973">
    <property type="entry name" value="NON-SMC ELEMENT 1-RELATED"/>
    <property type="match status" value="1"/>
</dbReference>
<evidence type="ECO:0000256" key="16">
    <source>
        <dbReference type="RuleBase" id="RU368018"/>
    </source>
</evidence>
<evidence type="ECO:0000256" key="1">
    <source>
        <dbReference type="ARBA" id="ARBA00000900"/>
    </source>
</evidence>
<dbReference type="PROSITE" id="PS50089">
    <property type="entry name" value="ZF_RING_2"/>
    <property type="match status" value="1"/>
</dbReference>
<evidence type="ECO:0000256" key="4">
    <source>
        <dbReference type="ARBA" id="ARBA00012483"/>
    </source>
</evidence>
<dbReference type="CDD" id="cd16493">
    <property type="entry name" value="RING-CH-C4HC3_NSE1"/>
    <property type="match status" value="1"/>
</dbReference>
<dbReference type="RefSeq" id="XP_018003855.1">
    <property type="nucleotide sequence ID" value="XM_018146827.1"/>
</dbReference>
<evidence type="ECO:0000256" key="14">
    <source>
        <dbReference type="ARBA" id="ARBA00023242"/>
    </source>
</evidence>
<feature type="compositionally biased region" description="Acidic residues" evidence="17">
    <location>
        <begin position="301"/>
        <end position="314"/>
    </location>
</feature>
<dbReference type="InterPro" id="IPR011513">
    <property type="entry name" value="Nse1"/>
</dbReference>
<evidence type="ECO:0000256" key="8">
    <source>
        <dbReference type="ARBA" id="ARBA00022763"/>
    </source>
</evidence>
<dbReference type="Proteomes" id="UP000038010">
    <property type="component" value="Unassembled WGS sequence"/>
</dbReference>
<dbReference type="FunFam" id="1.10.10.10:FF:000270">
    <property type="entry name" value="Non-structural maintenance of chromosomes element 1 homolog"/>
    <property type="match status" value="1"/>
</dbReference>
<dbReference type="SUPFAM" id="SSF57850">
    <property type="entry name" value="RING/U-box"/>
    <property type="match status" value="1"/>
</dbReference>
<evidence type="ECO:0000256" key="13">
    <source>
        <dbReference type="ARBA" id="ARBA00023204"/>
    </source>
</evidence>
<evidence type="ECO:0000256" key="5">
    <source>
        <dbReference type="ARBA" id="ARBA00019422"/>
    </source>
</evidence>
<dbReference type="InterPro" id="IPR014857">
    <property type="entry name" value="Nse1_RING_C4HC3-type"/>
</dbReference>
<evidence type="ECO:0000256" key="12">
    <source>
        <dbReference type="ARBA" id="ARBA00023172"/>
    </source>
</evidence>
<evidence type="ECO:0000256" key="3">
    <source>
        <dbReference type="ARBA" id="ARBA00010258"/>
    </source>
</evidence>
<evidence type="ECO:0000256" key="11">
    <source>
        <dbReference type="ARBA" id="ARBA00022833"/>
    </source>
</evidence>
<dbReference type="GO" id="GO:0030915">
    <property type="term" value="C:Smc5-Smc6 complex"/>
    <property type="evidence" value="ECO:0007669"/>
    <property type="project" value="UniProtKB-UniRule"/>
</dbReference>
<keyword evidence="11 16" id="KW-0862">Zinc</keyword>
<reference evidence="19 20" key="1">
    <citation type="submission" date="2015-06" db="EMBL/GenBank/DDBJ databases">
        <title>Draft genome of the ant-associated black yeast Phialophora attae CBS 131958.</title>
        <authorList>
            <person name="Moreno L.F."/>
            <person name="Stielow B.J."/>
            <person name="de Hoog S."/>
            <person name="Vicente V.A."/>
            <person name="Weiss V.A."/>
            <person name="de Vries M."/>
            <person name="Cruz L.M."/>
            <person name="Souza E.M."/>
        </authorList>
    </citation>
    <scope>NUCLEOTIDE SEQUENCE [LARGE SCALE GENOMIC DNA]</scope>
    <source>
        <strain evidence="19 20">CBS 131958</strain>
    </source>
</reference>
<evidence type="ECO:0000256" key="2">
    <source>
        <dbReference type="ARBA" id="ARBA00004123"/>
    </source>
</evidence>
<feature type="region of interest" description="Disordered" evidence="17">
    <location>
        <begin position="279"/>
        <end position="314"/>
    </location>
</feature>
<dbReference type="InterPro" id="IPR001841">
    <property type="entry name" value="Znf_RING"/>
</dbReference>
<evidence type="ECO:0000256" key="10">
    <source>
        <dbReference type="ARBA" id="ARBA00022786"/>
    </source>
</evidence>
<evidence type="ECO:0000256" key="7">
    <source>
        <dbReference type="ARBA" id="ARBA00022723"/>
    </source>
</evidence>
<keyword evidence="8 16" id="KW-0227">DNA damage</keyword>
<protein>
    <recommendedName>
        <fullName evidence="5 16">Non-structural maintenance of chromosomes element 1 homolog</fullName>
        <ecNumber evidence="4 16">2.3.2.27</ecNumber>
    </recommendedName>
</protein>
<keyword evidence="12 16" id="KW-0233">DNA recombination</keyword>
<dbReference type="GO" id="GO:0000724">
    <property type="term" value="P:double-strand break repair via homologous recombination"/>
    <property type="evidence" value="ECO:0007669"/>
    <property type="project" value="TreeGrafter"/>
</dbReference>
<comment type="similarity">
    <text evidence="3 16">Belongs to the NSE1 family.</text>
</comment>
<dbReference type="Gene3D" id="3.90.1150.220">
    <property type="match status" value="1"/>
</dbReference>
<dbReference type="GO" id="GO:0005634">
    <property type="term" value="C:nucleus"/>
    <property type="evidence" value="ECO:0007669"/>
    <property type="project" value="UniProtKB-SubCell"/>
</dbReference>
<dbReference type="AlphaFoldDB" id="A0A0N1HEK9"/>
<dbReference type="EMBL" id="LFJN01000004">
    <property type="protein sequence ID" value="KPI43892.1"/>
    <property type="molecule type" value="Genomic_DNA"/>
</dbReference>
<comment type="function">
    <text evidence="16">Acts in a DNA repair pathway for removal of UV-induced DNA damage that is distinct from classical nucleotide excision repair and in repair of ionizing radiation damage. Functions in homologous recombination repair of DNA double strand breaks and in recovery of stalled replication forks.</text>
</comment>
<dbReference type="GO" id="GO:0061630">
    <property type="term" value="F:ubiquitin protein ligase activity"/>
    <property type="evidence" value="ECO:0007669"/>
    <property type="project" value="UniProtKB-EC"/>
</dbReference>
<keyword evidence="6 16" id="KW-0808">Transferase</keyword>
<evidence type="ECO:0000256" key="15">
    <source>
        <dbReference type="PROSITE-ProRule" id="PRU00175"/>
    </source>
</evidence>
<dbReference type="GO" id="GO:0008270">
    <property type="term" value="F:zinc ion binding"/>
    <property type="evidence" value="ECO:0007669"/>
    <property type="project" value="UniProtKB-KW"/>
</dbReference>
<evidence type="ECO:0000256" key="17">
    <source>
        <dbReference type="SAM" id="MobiDB-lite"/>
    </source>
</evidence>
<dbReference type="InterPro" id="IPR036388">
    <property type="entry name" value="WH-like_DNA-bd_sf"/>
</dbReference>
<keyword evidence="10 16" id="KW-0833">Ubl conjugation pathway</keyword>
<feature type="domain" description="RING-type" evidence="18">
    <location>
        <begin position="217"/>
        <end position="260"/>
    </location>
</feature>
<sequence length="314" mass="35230">MADFLVPGYGDKNRAFVQAILGRNTFTWGSAQTLIAAISSAHSGQEVPIDSINQEDLESYITLANRALSPLDLEIRSTLHQTSRNRVYALVNVASDPMTQLATTYSADEINFVKKMLDTMFNSNNRGRTEAMCISSIEVVQLSSKSTAKKLTGNEVEDLVRNLELEGWLEKSDAGFYALSPRALMELKGWLAETYNDVDEEDMDEEEAASRRKIKSCHACKEIITTGQRCARRECPFRLHDICIQNFFRTQRSQVCPLCQTAWDGKHYVGEKAFTTSDRYTGRNRNRATGGRPSAVRDNEAAQEEEDEESEGEA</sequence>
<dbReference type="EC" id="2.3.2.27" evidence="4 16"/>
<evidence type="ECO:0000259" key="18">
    <source>
        <dbReference type="PROSITE" id="PS50089"/>
    </source>
</evidence>
<keyword evidence="14 16" id="KW-0539">Nucleus</keyword>
<keyword evidence="20" id="KW-1185">Reference proteome</keyword>
<dbReference type="Gene3D" id="1.10.10.10">
    <property type="entry name" value="Winged helix-like DNA-binding domain superfamily/Winged helix DNA-binding domain"/>
    <property type="match status" value="1"/>
</dbReference>
<dbReference type="InterPro" id="IPR013083">
    <property type="entry name" value="Znf_RING/FYVE/PHD"/>
</dbReference>
<name>A0A0N1HEK9_9EURO</name>